<dbReference type="SMART" id="SM00443">
    <property type="entry name" value="G_patch"/>
    <property type="match status" value="1"/>
</dbReference>
<dbReference type="PROSITE" id="PS50199">
    <property type="entry name" value="ZF_RANBP2_2"/>
    <property type="match status" value="1"/>
</dbReference>
<evidence type="ECO:0000256" key="10">
    <source>
        <dbReference type="SAM" id="Phobius"/>
    </source>
</evidence>
<evidence type="ECO:0000256" key="7">
    <source>
        <dbReference type="ARBA" id="ARBA00023242"/>
    </source>
</evidence>
<comment type="subcellular location">
    <subcellularLocation>
        <location evidence="1">Nucleus</location>
    </subcellularLocation>
</comment>
<dbReference type="InterPro" id="IPR035979">
    <property type="entry name" value="RBD_domain_sf"/>
</dbReference>
<evidence type="ECO:0000313" key="14">
    <source>
        <dbReference type="Proteomes" id="UP001056436"/>
    </source>
</evidence>
<keyword evidence="5" id="KW-0862">Zinc</keyword>
<dbReference type="InterPro" id="IPR012677">
    <property type="entry name" value="Nucleotide-bd_a/b_plait_sf"/>
</dbReference>
<feature type="region of interest" description="Disordered" evidence="9">
    <location>
        <begin position="1"/>
        <end position="50"/>
    </location>
</feature>
<feature type="region of interest" description="Disordered" evidence="9">
    <location>
        <begin position="497"/>
        <end position="539"/>
    </location>
</feature>
<keyword evidence="6" id="KW-0694">RNA-binding</keyword>
<dbReference type="PANTHER" id="PTHR13948:SF3">
    <property type="entry name" value="FI21118P1"/>
    <property type="match status" value="1"/>
</dbReference>
<feature type="compositionally biased region" description="Low complexity" evidence="9">
    <location>
        <begin position="39"/>
        <end position="50"/>
    </location>
</feature>
<dbReference type="PROSITE" id="PS50174">
    <property type="entry name" value="G_PATCH"/>
    <property type="match status" value="1"/>
</dbReference>
<dbReference type="PROSITE" id="PS00028">
    <property type="entry name" value="ZINC_FINGER_C2H2_1"/>
    <property type="match status" value="1"/>
</dbReference>
<dbReference type="AlphaFoldDB" id="A0A9Q0B0M9"/>
<dbReference type="GO" id="GO:0003723">
    <property type="term" value="F:RNA binding"/>
    <property type="evidence" value="ECO:0007669"/>
    <property type="project" value="UniProtKB-KW"/>
</dbReference>
<feature type="compositionally biased region" description="Basic and acidic residues" evidence="9">
    <location>
        <begin position="510"/>
        <end position="519"/>
    </location>
</feature>
<proteinExistence type="predicted"/>
<feature type="compositionally biased region" description="Basic and acidic residues" evidence="9">
    <location>
        <begin position="1"/>
        <end position="21"/>
    </location>
</feature>
<keyword evidence="2" id="KW-0479">Metal-binding</keyword>
<dbReference type="InterPro" id="IPR000467">
    <property type="entry name" value="G_patch_dom"/>
</dbReference>
<dbReference type="GO" id="GO:0000398">
    <property type="term" value="P:mRNA splicing, via spliceosome"/>
    <property type="evidence" value="ECO:0007669"/>
    <property type="project" value="TreeGrafter"/>
</dbReference>
<feature type="transmembrane region" description="Helical" evidence="10">
    <location>
        <begin position="100"/>
        <end position="119"/>
    </location>
</feature>
<evidence type="ECO:0000256" key="8">
    <source>
        <dbReference type="PROSITE-ProRule" id="PRU00322"/>
    </source>
</evidence>
<dbReference type="GO" id="GO:0008270">
    <property type="term" value="F:zinc ion binding"/>
    <property type="evidence" value="ECO:0007669"/>
    <property type="project" value="UniProtKB-KW"/>
</dbReference>
<keyword evidence="10" id="KW-0812">Transmembrane</keyword>
<feature type="region of interest" description="Disordered" evidence="9">
    <location>
        <begin position="603"/>
        <end position="641"/>
    </location>
</feature>
<dbReference type="GO" id="GO:0005634">
    <property type="term" value="C:nucleus"/>
    <property type="evidence" value="ECO:0007669"/>
    <property type="project" value="UniProtKB-SubCell"/>
</dbReference>
<evidence type="ECO:0000256" key="9">
    <source>
        <dbReference type="SAM" id="MobiDB-lite"/>
    </source>
</evidence>
<organism evidence="13 14">
    <name type="scientific">Colletotrichum abscissum</name>
    <dbReference type="NCBI Taxonomy" id="1671311"/>
    <lineage>
        <taxon>Eukaryota</taxon>
        <taxon>Fungi</taxon>
        <taxon>Dikarya</taxon>
        <taxon>Ascomycota</taxon>
        <taxon>Pezizomycotina</taxon>
        <taxon>Sordariomycetes</taxon>
        <taxon>Hypocreomycetidae</taxon>
        <taxon>Glomerellales</taxon>
        <taxon>Glomerellaceae</taxon>
        <taxon>Colletotrichum</taxon>
        <taxon>Colletotrichum acutatum species complex</taxon>
    </lineage>
</organism>
<keyword evidence="10" id="KW-1133">Transmembrane helix</keyword>
<dbReference type="InterPro" id="IPR013087">
    <property type="entry name" value="Znf_C2H2_type"/>
</dbReference>
<dbReference type="Pfam" id="PF01585">
    <property type="entry name" value="G-patch"/>
    <property type="match status" value="1"/>
</dbReference>
<feature type="compositionally biased region" description="Polar residues" evidence="9">
    <location>
        <begin position="609"/>
        <end position="640"/>
    </location>
</feature>
<dbReference type="Gene3D" id="4.10.1060.10">
    <property type="entry name" value="Zinc finger, RanBP2-type"/>
    <property type="match status" value="1"/>
</dbReference>
<evidence type="ECO:0000313" key="13">
    <source>
        <dbReference type="EMBL" id="KAI3552825.1"/>
    </source>
</evidence>
<dbReference type="SMART" id="SM00547">
    <property type="entry name" value="ZnF_RBZ"/>
    <property type="match status" value="1"/>
</dbReference>
<dbReference type="InterPro" id="IPR001876">
    <property type="entry name" value="Znf_RanBP2"/>
</dbReference>
<evidence type="ECO:0000259" key="11">
    <source>
        <dbReference type="PROSITE" id="PS50174"/>
    </source>
</evidence>
<feature type="transmembrane region" description="Helical" evidence="10">
    <location>
        <begin position="131"/>
        <end position="150"/>
    </location>
</feature>
<dbReference type="Gene3D" id="3.30.70.330">
    <property type="match status" value="1"/>
</dbReference>
<feature type="compositionally biased region" description="Basic and acidic residues" evidence="9">
    <location>
        <begin position="692"/>
        <end position="703"/>
    </location>
</feature>
<feature type="domain" description="G-patch" evidence="11">
    <location>
        <begin position="771"/>
        <end position="817"/>
    </location>
</feature>
<reference evidence="13" key="1">
    <citation type="submission" date="2019-01" db="EMBL/GenBank/DDBJ databases">
        <title>Colletotrichum abscissum LGMF1257.</title>
        <authorList>
            <person name="Baroncelli R."/>
        </authorList>
    </citation>
    <scope>NUCLEOTIDE SEQUENCE</scope>
    <source>
        <strain evidence="13">Ca142</strain>
    </source>
</reference>
<name>A0A9Q0B0M9_9PEZI</name>
<keyword evidence="7" id="KW-0539">Nucleus</keyword>
<keyword evidence="14" id="KW-1185">Reference proteome</keyword>
<feature type="compositionally biased region" description="Basic and acidic residues" evidence="9">
    <location>
        <begin position="719"/>
        <end position="729"/>
    </location>
</feature>
<accession>A0A9Q0B0M9</accession>
<evidence type="ECO:0000256" key="3">
    <source>
        <dbReference type="ARBA" id="ARBA00022737"/>
    </source>
</evidence>
<dbReference type="SUPFAM" id="SSF54928">
    <property type="entry name" value="RNA-binding domain, RBD"/>
    <property type="match status" value="1"/>
</dbReference>
<gene>
    <name evidence="13" type="ORF">CABS02_07042</name>
</gene>
<dbReference type="Proteomes" id="UP001056436">
    <property type="component" value="Unassembled WGS sequence"/>
</dbReference>
<feature type="region of interest" description="Disordered" evidence="9">
    <location>
        <begin position="370"/>
        <end position="394"/>
    </location>
</feature>
<protein>
    <submittedName>
        <fullName evidence="13">G-patch domain-containing protein</fullName>
    </submittedName>
</protein>
<sequence>MYEDNHRARERGPYERRRSPLRDQQQYSDNDGFRTRQGITSSCPTTTTATPRRIPAVASATGIGTGIGIVRLQNTAQETTTVTTMDRRVRPTSHVLDREIKAVVGMTIWIAVMKTLRYFTHMTATTADHVVTIEMAGATLALTTTIALAAMMPDVVLTRIFVIFPPLQVAAQIAILVAIVLHRLFDKLVLRVYHPMYLSRRCGIVSLNSPIYHNIHLSIFASPQLGEFENVGQADEFVKANYPKLVINFFSGEVDDSTDGMTLIYIHYARNRDDTERESRAGTAANWSCPTCDFSNYATRSRCKNCGGPPTGPVLTRPDPSQYRFLLTGESDASDTPSQILVFFPLAPSVNEDVFSAGAGKLELVQKQAAARNSGDGPKLKSTAPTGDASGYGARPGSLHRTFLMRDQETNESFNFGFAEFWTVEDAMAAMKKFQMMREFTIATKPVTVSTIHLGVFVPELREVTRFNERVSFNPLFNPAIRVKYWEPHVYPSQRVITEVPPGGTSGDGGKGDAADEAKKGKKRKADGNLPASSTKKSVPMAGQMAFWQKRHVEIHEGKRAADAVGENGQSEERAPVRISLSGANAISTGPIKISLTGASLPKAPAPTASPNGAPTIENSQTPAPQTGTAAPDKTSTPEASVSYVDREKICCLICMMKYKSLDDLSTHEKSRNHKNATADEEKVKAAKPRLAARDKRMAKQAEEQPAAPAADEESAPQYRDRAKERREVFNQPAKPKVPVQGGNKPARKDDKTANPPAAASKEKTPPPAPPKSKGAGMLAKMGWSTGQGLGANGDGRTEVIATHAYQEGVGLGAEGGNLGDAAELAQRKTTNSYAEYVNTVQDRARERYNKLG</sequence>
<dbReference type="EMBL" id="SDAQ01000036">
    <property type="protein sequence ID" value="KAI3552825.1"/>
    <property type="molecule type" value="Genomic_DNA"/>
</dbReference>
<dbReference type="OrthoDB" id="29221at2759"/>
<keyword evidence="3" id="KW-0677">Repeat</keyword>
<keyword evidence="4 8" id="KW-0863">Zinc-finger</keyword>
<evidence type="ECO:0000256" key="2">
    <source>
        <dbReference type="ARBA" id="ARBA00022723"/>
    </source>
</evidence>
<evidence type="ECO:0000259" key="12">
    <source>
        <dbReference type="PROSITE" id="PS50199"/>
    </source>
</evidence>
<feature type="region of interest" description="Disordered" evidence="9">
    <location>
        <begin position="665"/>
        <end position="779"/>
    </location>
</feature>
<dbReference type="PANTHER" id="PTHR13948">
    <property type="entry name" value="RNA-BINDING PROTEIN"/>
    <property type="match status" value="1"/>
</dbReference>
<dbReference type="PROSITE" id="PS01358">
    <property type="entry name" value="ZF_RANBP2_1"/>
    <property type="match status" value="1"/>
</dbReference>
<evidence type="ECO:0000256" key="5">
    <source>
        <dbReference type="ARBA" id="ARBA00022833"/>
    </source>
</evidence>
<comment type="caution">
    <text evidence="13">The sequence shown here is derived from an EMBL/GenBank/DDBJ whole genome shotgun (WGS) entry which is preliminary data.</text>
</comment>
<feature type="transmembrane region" description="Helical" evidence="10">
    <location>
        <begin position="162"/>
        <end position="185"/>
    </location>
</feature>
<keyword evidence="10" id="KW-0472">Membrane</keyword>
<feature type="domain" description="RanBP2-type" evidence="12">
    <location>
        <begin position="280"/>
        <end position="312"/>
    </location>
</feature>
<evidence type="ECO:0000256" key="6">
    <source>
        <dbReference type="ARBA" id="ARBA00022884"/>
    </source>
</evidence>
<evidence type="ECO:0000256" key="1">
    <source>
        <dbReference type="ARBA" id="ARBA00004123"/>
    </source>
</evidence>
<evidence type="ECO:0000256" key="4">
    <source>
        <dbReference type="ARBA" id="ARBA00022771"/>
    </source>
</evidence>